<comment type="caution">
    <text evidence="1">The sequence shown here is derived from an EMBL/GenBank/DDBJ whole genome shotgun (WGS) entry which is preliminary data.</text>
</comment>
<name>A0A9P4R2D7_9PLEO</name>
<dbReference type="EMBL" id="ML996134">
    <property type="protein sequence ID" value="KAF2735547.1"/>
    <property type="molecule type" value="Genomic_DNA"/>
</dbReference>
<accession>A0A9P4R2D7</accession>
<keyword evidence="2" id="KW-1185">Reference proteome</keyword>
<dbReference type="OrthoDB" id="3880115at2759"/>
<gene>
    <name evidence="1" type="ORF">EJ04DRAFT_192589</name>
</gene>
<sequence>MSSLHPQILSPLFLLPRELRDEIYHWYVFEPEGYFHDFESNKLRCPHGRPIDLSLQYICRIAAGEVRGLALKNNRVTFKTALSEKERPKQGTCSKMYHFEILDGHFSYMLSSLFSSCAALHGPDVFQQMLLRCPRSHRLRELLCQVFADAQSPRSRKFFLANTLNIDREAVQHAVELLAADPGFAEHTGEYEYRAWKALSAALPQPWHILDTKALLSVEEILLSDVKSAESCPTFNPATG</sequence>
<proteinExistence type="predicted"/>
<dbReference type="Proteomes" id="UP000799444">
    <property type="component" value="Unassembled WGS sequence"/>
</dbReference>
<reference evidence="1" key="1">
    <citation type="journal article" date="2020" name="Stud. Mycol.">
        <title>101 Dothideomycetes genomes: a test case for predicting lifestyles and emergence of pathogens.</title>
        <authorList>
            <person name="Haridas S."/>
            <person name="Albert R."/>
            <person name="Binder M."/>
            <person name="Bloem J."/>
            <person name="Labutti K."/>
            <person name="Salamov A."/>
            <person name="Andreopoulos B."/>
            <person name="Baker S."/>
            <person name="Barry K."/>
            <person name="Bills G."/>
            <person name="Bluhm B."/>
            <person name="Cannon C."/>
            <person name="Castanera R."/>
            <person name="Culley D."/>
            <person name="Daum C."/>
            <person name="Ezra D."/>
            <person name="Gonzalez J."/>
            <person name="Henrissat B."/>
            <person name="Kuo A."/>
            <person name="Liang C."/>
            <person name="Lipzen A."/>
            <person name="Lutzoni F."/>
            <person name="Magnuson J."/>
            <person name="Mondo S."/>
            <person name="Nolan M."/>
            <person name="Ohm R."/>
            <person name="Pangilinan J."/>
            <person name="Park H.-J."/>
            <person name="Ramirez L."/>
            <person name="Alfaro M."/>
            <person name="Sun H."/>
            <person name="Tritt A."/>
            <person name="Yoshinaga Y."/>
            <person name="Zwiers L.-H."/>
            <person name="Turgeon B."/>
            <person name="Goodwin S."/>
            <person name="Spatafora J."/>
            <person name="Crous P."/>
            <person name="Grigoriev I."/>
        </authorList>
    </citation>
    <scope>NUCLEOTIDE SEQUENCE</scope>
    <source>
        <strain evidence="1">CBS 125425</strain>
    </source>
</reference>
<organism evidence="1 2">
    <name type="scientific">Polyplosphaeria fusca</name>
    <dbReference type="NCBI Taxonomy" id="682080"/>
    <lineage>
        <taxon>Eukaryota</taxon>
        <taxon>Fungi</taxon>
        <taxon>Dikarya</taxon>
        <taxon>Ascomycota</taxon>
        <taxon>Pezizomycotina</taxon>
        <taxon>Dothideomycetes</taxon>
        <taxon>Pleosporomycetidae</taxon>
        <taxon>Pleosporales</taxon>
        <taxon>Tetraplosphaeriaceae</taxon>
        <taxon>Polyplosphaeria</taxon>
    </lineage>
</organism>
<dbReference type="AlphaFoldDB" id="A0A9P4R2D7"/>
<evidence type="ECO:0000313" key="1">
    <source>
        <dbReference type="EMBL" id="KAF2735547.1"/>
    </source>
</evidence>
<protein>
    <submittedName>
        <fullName evidence="1">Uncharacterized protein</fullName>
    </submittedName>
</protein>
<evidence type="ECO:0000313" key="2">
    <source>
        <dbReference type="Proteomes" id="UP000799444"/>
    </source>
</evidence>